<comment type="similarity">
    <text evidence="1">Belongs to the UPF0213 family.</text>
</comment>
<dbReference type="SUPFAM" id="SSF82771">
    <property type="entry name" value="GIY-YIG endonuclease"/>
    <property type="match status" value="1"/>
</dbReference>
<feature type="domain" description="GIY-YIG" evidence="2">
    <location>
        <begin position="2"/>
        <end position="78"/>
    </location>
</feature>
<dbReference type="InterPro" id="IPR000305">
    <property type="entry name" value="GIY-YIG_endonuc"/>
</dbReference>
<proteinExistence type="inferred from homology"/>
<dbReference type="PROSITE" id="PS50164">
    <property type="entry name" value="GIY_YIG"/>
    <property type="match status" value="1"/>
</dbReference>
<evidence type="ECO:0000313" key="3">
    <source>
        <dbReference type="EMBL" id="QNN71094.1"/>
    </source>
</evidence>
<sequence>MKQPTVYMLASERNGTLYVGVTSDLIARTWQHKEHAVDGFTKQYDVTMLVWYELHGQMESAIQREKQIKAWKREWKMRLIEEANPYWKDLWPDVIG</sequence>
<dbReference type="Proteomes" id="UP000515804">
    <property type="component" value="Chromosome"/>
</dbReference>
<dbReference type="InterPro" id="IPR035901">
    <property type="entry name" value="GIY-YIG_endonuc_sf"/>
</dbReference>
<dbReference type="KEGG" id="tcn:H9L16_05880"/>
<evidence type="ECO:0000313" key="4">
    <source>
        <dbReference type="Proteomes" id="UP000515804"/>
    </source>
</evidence>
<evidence type="ECO:0000259" key="2">
    <source>
        <dbReference type="PROSITE" id="PS50164"/>
    </source>
</evidence>
<dbReference type="PANTHER" id="PTHR34477:SF5">
    <property type="entry name" value="BSL5627 PROTEIN"/>
    <property type="match status" value="1"/>
</dbReference>
<dbReference type="RefSeq" id="WP_187553609.1">
    <property type="nucleotide sequence ID" value="NZ_BMZL01000003.1"/>
</dbReference>
<dbReference type="CDD" id="cd10448">
    <property type="entry name" value="GIY-YIG_unchar_3"/>
    <property type="match status" value="1"/>
</dbReference>
<dbReference type="AlphaFoldDB" id="A0A7G9STB9"/>
<evidence type="ECO:0000256" key="1">
    <source>
        <dbReference type="ARBA" id="ARBA00007435"/>
    </source>
</evidence>
<organism evidence="3 4">
    <name type="scientific">Thermomonas carbonis</name>
    <dbReference type="NCBI Taxonomy" id="1463158"/>
    <lineage>
        <taxon>Bacteria</taxon>
        <taxon>Pseudomonadati</taxon>
        <taxon>Pseudomonadota</taxon>
        <taxon>Gammaproteobacteria</taxon>
        <taxon>Lysobacterales</taxon>
        <taxon>Lysobacteraceae</taxon>
        <taxon>Thermomonas</taxon>
    </lineage>
</organism>
<gene>
    <name evidence="3" type="ORF">H9L16_05880</name>
</gene>
<dbReference type="InterPro" id="IPR050190">
    <property type="entry name" value="UPF0213_domain"/>
</dbReference>
<dbReference type="Gene3D" id="3.40.1440.10">
    <property type="entry name" value="GIY-YIG endonuclease"/>
    <property type="match status" value="1"/>
</dbReference>
<protein>
    <submittedName>
        <fullName evidence="3">GIY-YIG nuclease family protein</fullName>
    </submittedName>
</protein>
<accession>A0A7G9STB9</accession>
<name>A0A7G9STB9_9GAMM</name>
<reference evidence="3 4" key="1">
    <citation type="submission" date="2020-08" db="EMBL/GenBank/DDBJ databases">
        <title>Genome sequence of Thermomonas carbonis KCTC 42013T.</title>
        <authorList>
            <person name="Hyun D.-W."/>
            <person name="Bae J.-W."/>
        </authorList>
    </citation>
    <scope>NUCLEOTIDE SEQUENCE [LARGE SCALE GENOMIC DNA]</scope>
    <source>
        <strain evidence="3 4">KCTC 42013</strain>
    </source>
</reference>
<dbReference type="PANTHER" id="PTHR34477">
    <property type="entry name" value="UPF0213 PROTEIN YHBQ"/>
    <property type="match status" value="1"/>
</dbReference>
<dbReference type="EMBL" id="CP060719">
    <property type="protein sequence ID" value="QNN71094.1"/>
    <property type="molecule type" value="Genomic_DNA"/>
</dbReference>
<dbReference type="Pfam" id="PF01541">
    <property type="entry name" value="GIY-YIG"/>
    <property type="match status" value="1"/>
</dbReference>
<keyword evidence="4" id="KW-1185">Reference proteome</keyword>